<dbReference type="WBParaSite" id="Csp11.Scaffold629.g10080.t1">
    <property type="protein sequence ID" value="Csp11.Scaffold629.g10080.t1"/>
    <property type="gene ID" value="Csp11.Scaffold629.g10080"/>
</dbReference>
<evidence type="ECO:0000313" key="2">
    <source>
        <dbReference type="WBParaSite" id="Csp11.Scaffold629.g10080.t1"/>
    </source>
</evidence>
<dbReference type="AlphaFoldDB" id="A0A1I7TN46"/>
<protein>
    <submittedName>
        <fullName evidence="2">FF domain-containing protein</fullName>
    </submittedName>
</protein>
<proteinExistence type="predicted"/>
<evidence type="ECO:0000313" key="1">
    <source>
        <dbReference type="Proteomes" id="UP000095282"/>
    </source>
</evidence>
<dbReference type="Proteomes" id="UP000095282">
    <property type="component" value="Unplaced"/>
</dbReference>
<keyword evidence="1" id="KW-1185">Reference proteome</keyword>
<accession>A0A1I7TN46</accession>
<organism evidence="1 2">
    <name type="scientific">Caenorhabditis tropicalis</name>
    <dbReference type="NCBI Taxonomy" id="1561998"/>
    <lineage>
        <taxon>Eukaryota</taxon>
        <taxon>Metazoa</taxon>
        <taxon>Ecdysozoa</taxon>
        <taxon>Nematoda</taxon>
        <taxon>Chromadorea</taxon>
        <taxon>Rhabditida</taxon>
        <taxon>Rhabditina</taxon>
        <taxon>Rhabditomorpha</taxon>
        <taxon>Rhabditoidea</taxon>
        <taxon>Rhabditidae</taxon>
        <taxon>Peloderinae</taxon>
        <taxon>Caenorhabditis</taxon>
    </lineage>
</organism>
<reference evidence="2" key="1">
    <citation type="submission" date="2016-11" db="UniProtKB">
        <authorList>
            <consortium name="WormBaseParasite"/>
        </authorList>
    </citation>
    <scope>IDENTIFICATION</scope>
</reference>
<name>A0A1I7TN46_9PELO</name>
<sequence length="71" mass="8917">MLSDLQHTLRMTAEWRRKVNTLYFLMVTDDYFQFKELRREMEYYMRLEDKKERRAIRKVKEAAARRGRNNL</sequence>